<organism evidence="1 2">
    <name type="scientific">Dulcicalothrix desertica PCC 7102</name>
    <dbReference type="NCBI Taxonomy" id="232991"/>
    <lineage>
        <taxon>Bacteria</taxon>
        <taxon>Bacillati</taxon>
        <taxon>Cyanobacteriota</taxon>
        <taxon>Cyanophyceae</taxon>
        <taxon>Nostocales</taxon>
        <taxon>Calotrichaceae</taxon>
        <taxon>Dulcicalothrix</taxon>
    </lineage>
</organism>
<evidence type="ECO:0000313" key="1">
    <source>
        <dbReference type="EMBL" id="RUT01209.1"/>
    </source>
</evidence>
<gene>
    <name evidence="1" type="ORF">DSM106972_067600</name>
</gene>
<sequence>MSTICSQEKHMNVYYPKSSNLNEWTEWHLTPRGWEQGSQKREFSAQLKKLEAPHDRVLTCRYHENVTINSVWMQKHVSEVWKDSNQQQIDKLIEQFGDCPESL</sequence>
<name>A0A433V545_9CYAN</name>
<dbReference type="RefSeq" id="WP_127084921.1">
    <property type="nucleotide sequence ID" value="NZ_RSCL01000020.1"/>
</dbReference>
<comment type="caution">
    <text evidence="1">The sequence shown here is derived from an EMBL/GenBank/DDBJ whole genome shotgun (WGS) entry which is preliminary data.</text>
</comment>
<dbReference type="EMBL" id="RSCL01000020">
    <property type="protein sequence ID" value="RUT01209.1"/>
    <property type="molecule type" value="Genomic_DNA"/>
</dbReference>
<dbReference type="AlphaFoldDB" id="A0A433V545"/>
<keyword evidence="2" id="KW-1185">Reference proteome</keyword>
<accession>A0A433V545</accession>
<dbReference type="Proteomes" id="UP000271624">
    <property type="component" value="Unassembled WGS sequence"/>
</dbReference>
<reference evidence="1" key="2">
    <citation type="journal article" date="2019" name="Genome Biol. Evol.">
        <title>Day and night: Metabolic profiles and evolutionary relationships of six axenic non-marine cyanobacteria.</title>
        <authorList>
            <person name="Will S.E."/>
            <person name="Henke P."/>
            <person name="Boedeker C."/>
            <person name="Huang S."/>
            <person name="Brinkmann H."/>
            <person name="Rohde M."/>
            <person name="Jarek M."/>
            <person name="Friedl T."/>
            <person name="Seufert S."/>
            <person name="Schumacher M."/>
            <person name="Overmann J."/>
            <person name="Neumann-Schaal M."/>
            <person name="Petersen J."/>
        </authorList>
    </citation>
    <scope>NUCLEOTIDE SEQUENCE [LARGE SCALE GENOMIC DNA]</scope>
    <source>
        <strain evidence="1">PCC 7102</strain>
    </source>
</reference>
<evidence type="ECO:0000313" key="2">
    <source>
        <dbReference type="Proteomes" id="UP000271624"/>
    </source>
</evidence>
<reference evidence="1" key="1">
    <citation type="submission" date="2018-12" db="EMBL/GenBank/DDBJ databases">
        <authorList>
            <person name="Will S."/>
            <person name="Neumann-Schaal M."/>
            <person name="Henke P."/>
        </authorList>
    </citation>
    <scope>NUCLEOTIDE SEQUENCE</scope>
    <source>
        <strain evidence="1">PCC 7102</strain>
    </source>
</reference>
<dbReference type="OrthoDB" id="8926444at2"/>
<protein>
    <submittedName>
        <fullName evidence="1">Uncharacterized protein</fullName>
    </submittedName>
</protein>
<proteinExistence type="predicted"/>